<dbReference type="PANTHER" id="PTHR11661:SF2">
    <property type="entry name" value="LARGE RIBOSOMAL SUBUNIT PROTEIN UL11"/>
    <property type="match status" value="1"/>
</dbReference>
<protein>
    <submittedName>
        <fullName evidence="5">60s ribosomal protein l12-like</fullName>
    </submittedName>
</protein>
<reference evidence="5 6" key="1">
    <citation type="submission" date="2019-01" db="EMBL/GenBank/DDBJ databases">
        <authorList>
            <person name="Alioto T."/>
            <person name="Alioto T."/>
        </authorList>
    </citation>
    <scope>NUCLEOTIDE SEQUENCE [LARGE SCALE GENOMIC DNA]</scope>
</reference>
<dbReference type="Pfam" id="PF03946">
    <property type="entry name" value="Ribosomal_L11_N"/>
    <property type="match status" value="1"/>
</dbReference>
<evidence type="ECO:0000256" key="1">
    <source>
        <dbReference type="ARBA" id="ARBA00010537"/>
    </source>
</evidence>
<evidence type="ECO:0000256" key="2">
    <source>
        <dbReference type="ARBA" id="ARBA00022980"/>
    </source>
</evidence>
<dbReference type="InterPro" id="IPR036796">
    <property type="entry name" value="Ribosomal_uL11_N_sf"/>
</dbReference>
<dbReference type="GO" id="GO:0070180">
    <property type="term" value="F:large ribosomal subunit rRNA binding"/>
    <property type="evidence" value="ECO:0007669"/>
    <property type="project" value="TreeGrafter"/>
</dbReference>
<keyword evidence="3" id="KW-0687">Ribonucleoprotein</keyword>
<feature type="domain" description="Large ribosomal subunit protein uL11 N-terminal" evidence="4">
    <location>
        <begin position="45"/>
        <end position="85"/>
    </location>
</feature>
<keyword evidence="2 5" id="KW-0689">Ribosomal protein</keyword>
<dbReference type="GO" id="GO:0022625">
    <property type="term" value="C:cytosolic large ribosomal subunit"/>
    <property type="evidence" value="ECO:0007669"/>
    <property type="project" value="TreeGrafter"/>
</dbReference>
<dbReference type="Proteomes" id="UP000386466">
    <property type="component" value="Unassembled WGS sequence"/>
</dbReference>
<proteinExistence type="inferred from homology"/>
<dbReference type="InterPro" id="IPR020784">
    <property type="entry name" value="Ribosomal_uL11_N"/>
</dbReference>
<dbReference type="PANTHER" id="PTHR11661">
    <property type="entry name" value="60S RIBOSOMAL PROTEIN L12"/>
    <property type="match status" value="1"/>
</dbReference>
<sequence>RRQRCHYPSLSRIRIHPPPAASTMPPAVEPKEIKVVQLKCADREVGAKVGPLGLSPQKVGDTITKATVDWKHQRIIVKLIIQNRQIHTEVIPSASAVMIKALKAPPKHRKKQKTIRCSGNMTLDEIVNTA</sequence>
<dbReference type="AlphaFoldDB" id="A0A485MX14"/>
<keyword evidence="6" id="KW-1185">Reference proteome</keyword>
<evidence type="ECO:0000259" key="4">
    <source>
        <dbReference type="Pfam" id="PF03946"/>
    </source>
</evidence>
<dbReference type="SUPFAM" id="SSF54747">
    <property type="entry name" value="Ribosomal L11/L12e N-terminal domain"/>
    <property type="match status" value="1"/>
</dbReference>
<evidence type="ECO:0000313" key="6">
    <source>
        <dbReference type="Proteomes" id="UP000386466"/>
    </source>
</evidence>
<organism evidence="5 6">
    <name type="scientific">Lynx pardinus</name>
    <name type="common">Iberian lynx</name>
    <name type="synonym">Felis pardina</name>
    <dbReference type="NCBI Taxonomy" id="191816"/>
    <lineage>
        <taxon>Eukaryota</taxon>
        <taxon>Metazoa</taxon>
        <taxon>Chordata</taxon>
        <taxon>Craniata</taxon>
        <taxon>Vertebrata</taxon>
        <taxon>Euteleostomi</taxon>
        <taxon>Mammalia</taxon>
        <taxon>Eutheria</taxon>
        <taxon>Laurasiatheria</taxon>
        <taxon>Carnivora</taxon>
        <taxon>Feliformia</taxon>
        <taxon>Felidae</taxon>
        <taxon>Felinae</taxon>
        <taxon>Lynx</taxon>
    </lineage>
</organism>
<feature type="non-terminal residue" evidence="5">
    <location>
        <position position="1"/>
    </location>
</feature>
<dbReference type="EMBL" id="CAAGRJ010006355">
    <property type="protein sequence ID" value="VFV24368.1"/>
    <property type="molecule type" value="Genomic_DNA"/>
</dbReference>
<evidence type="ECO:0000256" key="3">
    <source>
        <dbReference type="ARBA" id="ARBA00023274"/>
    </source>
</evidence>
<gene>
    <name evidence="5" type="ORF">LYPA_23C019036</name>
</gene>
<accession>A0A485MX14</accession>
<dbReference type="Gene3D" id="3.30.1550.10">
    <property type="entry name" value="Ribosomal protein L11/L12, N-terminal domain"/>
    <property type="match status" value="1"/>
</dbReference>
<evidence type="ECO:0000313" key="5">
    <source>
        <dbReference type="EMBL" id="VFV24368.1"/>
    </source>
</evidence>
<comment type="similarity">
    <text evidence="1">Belongs to the universal ribosomal protein uL11 family.</text>
</comment>
<dbReference type="InterPro" id="IPR000911">
    <property type="entry name" value="Ribosomal_uL11"/>
</dbReference>
<name>A0A485MX14_LYNPA</name>
<dbReference type="GO" id="GO:0006412">
    <property type="term" value="P:translation"/>
    <property type="evidence" value="ECO:0007669"/>
    <property type="project" value="InterPro"/>
</dbReference>
<dbReference type="GO" id="GO:0003735">
    <property type="term" value="F:structural constituent of ribosome"/>
    <property type="evidence" value="ECO:0007669"/>
    <property type="project" value="InterPro"/>
</dbReference>